<evidence type="ECO:0000256" key="3">
    <source>
        <dbReference type="ARBA" id="ARBA00022801"/>
    </source>
</evidence>
<comment type="similarity">
    <text evidence="1 5">Belongs to the DNA glycosylase MPG family.</text>
</comment>
<dbReference type="EMBL" id="LNQL01000001">
    <property type="protein sequence ID" value="KSU50446.1"/>
    <property type="molecule type" value="Genomic_DNA"/>
</dbReference>
<dbReference type="CDD" id="cd00540">
    <property type="entry name" value="AAG"/>
    <property type="match status" value="1"/>
</dbReference>
<dbReference type="GO" id="GO:0003677">
    <property type="term" value="F:DNA binding"/>
    <property type="evidence" value="ECO:0007669"/>
    <property type="project" value="InterPro"/>
</dbReference>
<name>A0A0V8GJI8_9BACL</name>
<dbReference type="EC" id="3.2.2.-" evidence="5"/>
<dbReference type="Pfam" id="PF02245">
    <property type="entry name" value="Pur_DNA_glyco"/>
    <property type="match status" value="1"/>
</dbReference>
<dbReference type="OrthoDB" id="9794313at2"/>
<dbReference type="Proteomes" id="UP000053797">
    <property type="component" value="Unassembled WGS sequence"/>
</dbReference>
<dbReference type="GeneID" id="90837342"/>
<sequence length="194" mass="21430">MERHFFERSPVEVGPDFLGTQITVDEVTMRIVEVEAYLGPHDQAAHSFSGKPTKRTAPMFGPPGHLYVYFTYGMHHCMNIVCGHEGEGYGLLLRGAEIISGHDLVAERRFGCSYAELTAAQRRNLVNGPAKLCQGFGLTTADSGQDLYQDRFRLVADSVDAVVQTTRIGIPNAGEATAYPWRFYVEASEGVSKR</sequence>
<dbReference type="Gene3D" id="3.10.300.10">
    <property type="entry name" value="Methylpurine-DNA glycosylase (MPG)"/>
    <property type="match status" value="1"/>
</dbReference>
<evidence type="ECO:0000256" key="1">
    <source>
        <dbReference type="ARBA" id="ARBA00009232"/>
    </source>
</evidence>
<evidence type="ECO:0000313" key="6">
    <source>
        <dbReference type="EMBL" id="KSU50446.1"/>
    </source>
</evidence>
<dbReference type="InterPro" id="IPR003180">
    <property type="entry name" value="MPG"/>
</dbReference>
<dbReference type="AlphaFoldDB" id="A0A0V8GJI8"/>
<dbReference type="FunFam" id="3.10.300.10:FF:000001">
    <property type="entry name" value="Putative 3-methyladenine DNA glycosylase"/>
    <property type="match status" value="1"/>
</dbReference>
<evidence type="ECO:0000256" key="5">
    <source>
        <dbReference type="HAMAP-Rule" id="MF_00527"/>
    </source>
</evidence>
<dbReference type="InterPro" id="IPR011034">
    <property type="entry name" value="Formyl_transferase-like_C_sf"/>
</dbReference>
<evidence type="ECO:0000256" key="4">
    <source>
        <dbReference type="ARBA" id="ARBA00023204"/>
    </source>
</evidence>
<dbReference type="HAMAP" id="MF_00527">
    <property type="entry name" value="3MGH"/>
    <property type="match status" value="1"/>
</dbReference>
<dbReference type="InterPro" id="IPR036995">
    <property type="entry name" value="MPG_sf"/>
</dbReference>
<dbReference type="PANTHER" id="PTHR10429:SF0">
    <property type="entry name" value="DNA-3-METHYLADENINE GLYCOSYLASE"/>
    <property type="match status" value="1"/>
</dbReference>
<dbReference type="NCBIfam" id="NF002003">
    <property type="entry name" value="PRK00802.1-3"/>
    <property type="match status" value="1"/>
</dbReference>
<evidence type="ECO:0000256" key="2">
    <source>
        <dbReference type="ARBA" id="ARBA00022763"/>
    </source>
</evidence>
<organism evidence="6 7">
    <name type="scientific">Exiguobacterium indicum</name>
    <dbReference type="NCBI Taxonomy" id="296995"/>
    <lineage>
        <taxon>Bacteria</taxon>
        <taxon>Bacillati</taxon>
        <taxon>Bacillota</taxon>
        <taxon>Bacilli</taxon>
        <taxon>Bacillales</taxon>
        <taxon>Bacillales Family XII. Incertae Sedis</taxon>
        <taxon>Exiguobacterium</taxon>
    </lineage>
</organism>
<dbReference type="RefSeq" id="WP_023468923.1">
    <property type="nucleotide sequence ID" value="NZ_FMYN01000001.1"/>
</dbReference>
<proteinExistence type="inferred from homology"/>
<dbReference type="GO" id="GO:0003905">
    <property type="term" value="F:alkylbase DNA N-glycosylase activity"/>
    <property type="evidence" value="ECO:0007669"/>
    <property type="project" value="InterPro"/>
</dbReference>
<keyword evidence="4 5" id="KW-0234">DNA repair</keyword>
<keyword evidence="2 5" id="KW-0227">DNA damage</keyword>
<dbReference type="PANTHER" id="PTHR10429">
    <property type="entry name" value="DNA-3-METHYLADENINE GLYCOSYLASE"/>
    <property type="match status" value="1"/>
</dbReference>
<dbReference type="GO" id="GO:0006284">
    <property type="term" value="P:base-excision repair"/>
    <property type="evidence" value="ECO:0007669"/>
    <property type="project" value="InterPro"/>
</dbReference>
<dbReference type="SUPFAM" id="SSF50486">
    <property type="entry name" value="FMT C-terminal domain-like"/>
    <property type="match status" value="1"/>
</dbReference>
<comment type="caution">
    <text evidence="6">The sequence shown here is derived from an EMBL/GenBank/DDBJ whole genome shotgun (WGS) entry which is preliminary data.</text>
</comment>
<gene>
    <name evidence="6" type="ORF">AS033_03435</name>
</gene>
<protein>
    <recommendedName>
        <fullName evidence="5">Putative 3-methyladenine DNA glycosylase</fullName>
        <ecNumber evidence="5">3.2.2.-</ecNumber>
    </recommendedName>
</protein>
<reference evidence="6 7" key="1">
    <citation type="journal article" date="2015" name="Int. J. Syst. Evol. Microbiol.">
        <title>Exiguobacterium enclense sp. nov., isolated from sediment.</title>
        <authorList>
            <person name="Dastager S.G."/>
            <person name="Mawlankar R."/>
            <person name="Sonalkar V.V."/>
            <person name="Thorat M.N."/>
            <person name="Mual P."/>
            <person name="Verma A."/>
            <person name="Krishnamurthi S."/>
            <person name="Tang S.K."/>
            <person name="Li W.J."/>
        </authorList>
    </citation>
    <scope>NUCLEOTIDE SEQUENCE [LARGE SCALE GENOMIC DNA]</scope>
    <source>
        <strain evidence="6 7">NIO-1109</strain>
    </source>
</reference>
<evidence type="ECO:0000313" key="7">
    <source>
        <dbReference type="Proteomes" id="UP000053797"/>
    </source>
</evidence>
<dbReference type="NCBIfam" id="TIGR00567">
    <property type="entry name" value="3mg"/>
    <property type="match status" value="1"/>
</dbReference>
<accession>A0A0V8GJI8</accession>
<keyword evidence="3 5" id="KW-0378">Hydrolase</keyword>